<comment type="caution">
    <text evidence="2">The sequence shown here is derived from an EMBL/GenBank/DDBJ whole genome shotgun (WGS) entry which is preliminary data.</text>
</comment>
<reference evidence="2" key="1">
    <citation type="submission" date="2023-08" db="EMBL/GenBank/DDBJ databases">
        <authorList>
            <person name="Chen Y."/>
            <person name="Shah S."/>
            <person name="Dougan E. K."/>
            <person name="Thang M."/>
            <person name="Chan C."/>
        </authorList>
    </citation>
    <scope>NUCLEOTIDE SEQUENCE</scope>
</reference>
<keyword evidence="3" id="KW-1185">Reference proteome</keyword>
<sequence length="271" mass="30912">MAWSFCCKSAAPTAGRRRTKMRRRISRALSPMHQLKRRSFPRRSSRPFGMAEEVRICPISGLSTLQGACPFAKPKAKAKDGGKKQKASVKLDFQWEQDQSRVSVSVCAHPTDAFAALELSDAASQEEIKRQYKLLSLRHHPDKNQDDVDAATDRFQRIKDAYQAVKDTDGELAFPWDQHPDKQLVMKGEEAIVMFAEVGMEACEEHQFQGLQLRHLVKTSIEVKVLRFDKEGQDGHITECWLQALCAGSPHFVNHLVKVYRRDAWEYEEAK</sequence>
<dbReference type="Gene3D" id="1.10.287.110">
    <property type="entry name" value="DnaJ domain"/>
    <property type="match status" value="1"/>
</dbReference>
<accession>A0AA36MZM7</accession>
<evidence type="ECO:0000259" key="1">
    <source>
        <dbReference type="PROSITE" id="PS50076"/>
    </source>
</evidence>
<dbReference type="AlphaFoldDB" id="A0AA36MZM7"/>
<dbReference type="InterPro" id="IPR036869">
    <property type="entry name" value="J_dom_sf"/>
</dbReference>
<dbReference type="PANTHER" id="PTHR24074">
    <property type="entry name" value="CO-CHAPERONE PROTEIN DJLA"/>
    <property type="match status" value="1"/>
</dbReference>
<protein>
    <recommendedName>
        <fullName evidence="1">J domain-containing protein</fullName>
    </recommendedName>
</protein>
<dbReference type="PROSITE" id="PS50076">
    <property type="entry name" value="DNAJ_2"/>
    <property type="match status" value="1"/>
</dbReference>
<dbReference type="SUPFAM" id="SSF46565">
    <property type="entry name" value="Chaperone J-domain"/>
    <property type="match status" value="1"/>
</dbReference>
<dbReference type="InterPro" id="IPR050817">
    <property type="entry name" value="DjlA_DnaK_co-chaperone"/>
</dbReference>
<feature type="domain" description="J" evidence="1">
    <location>
        <begin position="112"/>
        <end position="180"/>
    </location>
</feature>
<name>A0AA36MZM7_9DINO</name>
<dbReference type="CDD" id="cd06257">
    <property type="entry name" value="DnaJ"/>
    <property type="match status" value="1"/>
</dbReference>
<dbReference type="EMBL" id="CAUJNA010001247">
    <property type="protein sequence ID" value="CAJ1385531.1"/>
    <property type="molecule type" value="Genomic_DNA"/>
</dbReference>
<organism evidence="2 3">
    <name type="scientific">Effrenium voratum</name>
    <dbReference type="NCBI Taxonomy" id="2562239"/>
    <lineage>
        <taxon>Eukaryota</taxon>
        <taxon>Sar</taxon>
        <taxon>Alveolata</taxon>
        <taxon>Dinophyceae</taxon>
        <taxon>Suessiales</taxon>
        <taxon>Symbiodiniaceae</taxon>
        <taxon>Effrenium</taxon>
    </lineage>
</organism>
<evidence type="ECO:0000313" key="2">
    <source>
        <dbReference type="EMBL" id="CAJ1385531.1"/>
    </source>
</evidence>
<evidence type="ECO:0000313" key="3">
    <source>
        <dbReference type="Proteomes" id="UP001178507"/>
    </source>
</evidence>
<dbReference type="Proteomes" id="UP001178507">
    <property type="component" value="Unassembled WGS sequence"/>
</dbReference>
<dbReference type="PRINTS" id="PR00625">
    <property type="entry name" value="JDOMAIN"/>
</dbReference>
<proteinExistence type="predicted"/>
<gene>
    <name evidence="2" type="ORF">EVOR1521_LOCUS12120</name>
</gene>
<dbReference type="InterPro" id="IPR001623">
    <property type="entry name" value="DnaJ_domain"/>
</dbReference>
<dbReference type="Pfam" id="PF00226">
    <property type="entry name" value="DnaJ"/>
    <property type="match status" value="1"/>
</dbReference>
<dbReference type="SMART" id="SM00271">
    <property type="entry name" value="DnaJ"/>
    <property type="match status" value="1"/>
</dbReference>